<evidence type="ECO:0000313" key="3">
    <source>
        <dbReference type="Proteomes" id="UP000596049"/>
    </source>
</evidence>
<evidence type="ECO:0000259" key="1">
    <source>
        <dbReference type="Pfam" id="PF06056"/>
    </source>
</evidence>
<protein>
    <submittedName>
        <fullName evidence="2">RNA polymerase subunit sigma-70</fullName>
    </submittedName>
</protein>
<dbReference type="Pfam" id="PF05119">
    <property type="entry name" value="Terminase_4"/>
    <property type="match status" value="1"/>
</dbReference>
<evidence type="ECO:0000313" key="2">
    <source>
        <dbReference type="EMBL" id="QQP15047.1"/>
    </source>
</evidence>
<feature type="domain" description="Terminase ATPase subunit N-terminal" evidence="1">
    <location>
        <begin position="4"/>
        <end position="30"/>
    </location>
</feature>
<keyword evidence="3" id="KW-1185">Reference proteome</keyword>
<dbReference type="InterPro" id="IPR006448">
    <property type="entry name" value="Phage_term_ssu_P27"/>
</dbReference>
<dbReference type="EMBL" id="CP067341">
    <property type="protein sequence ID" value="QQP15047.1"/>
    <property type="molecule type" value="Genomic_DNA"/>
</dbReference>
<name>A0ABX7B0I7_9BACI</name>
<gene>
    <name evidence="2" type="ORF">FJQ98_20510</name>
</gene>
<reference evidence="2 3" key="1">
    <citation type="submission" date="2020-01" db="EMBL/GenBank/DDBJ databases">
        <authorList>
            <person name="Liu G."/>
            <person name="Liu B."/>
        </authorList>
    </citation>
    <scope>NUCLEOTIDE SEQUENCE [LARGE SCALE GENOMIC DNA]</scope>
    <source>
        <strain evidence="2 3">FJAT-51161</strain>
    </source>
</reference>
<dbReference type="Pfam" id="PF06056">
    <property type="entry name" value="Terminase_5"/>
    <property type="match status" value="1"/>
</dbReference>
<proteinExistence type="predicted"/>
<dbReference type="Proteomes" id="UP000596049">
    <property type="component" value="Chromosome"/>
</dbReference>
<sequence>MKYKDIAEKYGVKENTVKSWYKRYNWKEKKENSAHESVRVEIVDAPPSIELVPSHNKLRLLIERDLKDQLKLRGLDQSYYIDLVDDYMALWDVKNLLIEDINERGVVVPGMYVEKKNDSVAELNKTNAQMLRILAELGLKAADMENVDDEDDEL</sequence>
<dbReference type="InterPro" id="IPR010332">
    <property type="entry name" value="ATPase_terminase-su_N"/>
</dbReference>
<organism evidence="2 3">
    <name type="scientific">Lysinibacillus agricola</name>
    <dbReference type="NCBI Taxonomy" id="2590012"/>
    <lineage>
        <taxon>Bacteria</taxon>
        <taxon>Bacillati</taxon>
        <taxon>Bacillota</taxon>
        <taxon>Bacilli</taxon>
        <taxon>Bacillales</taxon>
        <taxon>Bacillaceae</taxon>
        <taxon>Lysinibacillus</taxon>
    </lineage>
</organism>
<accession>A0ABX7B0I7</accession>